<keyword evidence="1" id="KW-1133">Transmembrane helix</keyword>
<gene>
    <name evidence="2" type="ORF">MD535_18130</name>
</gene>
<evidence type="ECO:0000313" key="3">
    <source>
        <dbReference type="Proteomes" id="UP001155587"/>
    </source>
</evidence>
<dbReference type="AlphaFoldDB" id="A0A9X3CR01"/>
<feature type="transmembrane region" description="Helical" evidence="1">
    <location>
        <begin position="6"/>
        <end position="25"/>
    </location>
</feature>
<proteinExistence type="predicted"/>
<keyword evidence="1" id="KW-0472">Membrane</keyword>
<accession>A0A9X3CR01</accession>
<reference evidence="2" key="1">
    <citation type="submission" date="2022-02" db="EMBL/GenBank/DDBJ databases">
        <title>Vibrio sp. nov, a new bacterium isolated from seawater.</title>
        <authorList>
            <person name="Yuan Y."/>
        </authorList>
    </citation>
    <scope>NUCLEOTIDE SEQUENCE</scope>
    <source>
        <strain evidence="2">ZSDZ65</strain>
    </source>
</reference>
<dbReference type="RefSeq" id="WP_265676458.1">
    <property type="nucleotide sequence ID" value="NZ_JAKRRY010000028.1"/>
</dbReference>
<keyword evidence="3" id="KW-1185">Reference proteome</keyword>
<dbReference type="EMBL" id="JAKRRY010000028">
    <property type="protein sequence ID" value="MCW8347909.1"/>
    <property type="molecule type" value="Genomic_DNA"/>
</dbReference>
<evidence type="ECO:0000313" key="2">
    <source>
        <dbReference type="EMBL" id="MCW8347909.1"/>
    </source>
</evidence>
<organism evidence="2 3">
    <name type="scientific">Vibrio qingdaonensis</name>
    <dbReference type="NCBI Taxonomy" id="2829491"/>
    <lineage>
        <taxon>Bacteria</taxon>
        <taxon>Pseudomonadati</taxon>
        <taxon>Pseudomonadota</taxon>
        <taxon>Gammaproteobacteria</taxon>
        <taxon>Vibrionales</taxon>
        <taxon>Vibrionaceae</taxon>
        <taxon>Vibrio</taxon>
    </lineage>
</organism>
<protein>
    <submittedName>
        <fullName evidence="2">DNA mismatch repair protein</fullName>
    </submittedName>
</protein>
<name>A0A9X3CR01_9VIBR</name>
<evidence type="ECO:0000256" key="1">
    <source>
        <dbReference type="SAM" id="Phobius"/>
    </source>
</evidence>
<comment type="caution">
    <text evidence="2">The sequence shown here is derived from an EMBL/GenBank/DDBJ whole genome shotgun (WGS) entry which is preliminary data.</text>
</comment>
<dbReference type="Proteomes" id="UP001155587">
    <property type="component" value="Unassembled WGS sequence"/>
</dbReference>
<sequence>MTFKFPPTWVTVSIGLMLNVMAIVLSSQVLDKMTADLTVFADKKASNLYSIQLAWNQVETLERKREGLLLHLDMSLAGGALVNTKIKEQLVKELTAWTTRPVPAISTQNLSELMRVINQSQQAQRDIIDDLYLDNLTLVEEMQATEKEMALFKDIALFLQVFGLALILARDLSRN</sequence>
<keyword evidence="1" id="KW-0812">Transmembrane</keyword>